<keyword evidence="5" id="KW-0175">Coiled coil</keyword>
<feature type="compositionally biased region" description="Basic and acidic residues" evidence="6">
    <location>
        <begin position="51"/>
        <end position="60"/>
    </location>
</feature>
<evidence type="ECO:0000256" key="4">
    <source>
        <dbReference type="PROSITE-ProRule" id="PRU00108"/>
    </source>
</evidence>
<accession>A0AAV7ZI59</accession>
<organism evidence="8 9">
    <name type="scientific">Anaeramoeba flamelloides</name>
    <dbReference type="NCBI Taxonomy" id="1746091"/>
    <lineage>
        <taxon>Eukaryota</taxon>
        <taxon>Metamonada</taxon>
        <taxon>Anaeramoebidae</taxon>
        <taxon>Anaeramoeba</taxon>
    </lineage>
</organism>
<feature type="compositionally biased region" description="Basic residues" evidence="6">
    <location>
        <begin position="498"/>
        <end position="507"/>
    </location>
</feature>
<dbReference type="GO" id="GO:0005634">
    <property type="term" value="C:nucleus"/>
    <property type="evidence" value="ECO:0007669"/>
    <property type="project" value="UniProtKB-SubCell"/>
</dbReference>
<feature type="compositionally biased region" description="Low complexity" evidence="6">
    <location>
        <begin position="334"/>
        <end position="345"/>
    </location>
</feature>
<dbReference type="SUPFAM" id="SSF46689">
    <property type="entry name" value="Homeodomain-like"/>
    <property type="match status" value="1"/>
</dbReference>
<evidence type="ECO:0000313" key="9">
    <source>
        <dbReference type="Proteomes" id="UP001146793"/>
    </source>
</evidence>
<dbReference type="Pfam" id="PF05920">
    <property type="entry name" value="Homeobox_KN"/>
    <property type="match status" value="1"/>
</dbReference>
<evidence type="ECO:0000313" key="8">
    <source>
        <dbReference type="EMBL" id="KAJ3441691.1"/>
    </source>
</evidence>
<feature type="compositionally biased region" description="Polar residues" evidence="6">
    <location>
        <begin position="29"/>
        <end position="42"/>
    </location>
</feature>
<feature type="coiled-coil region" evidence="5">
    <location>
        <begin position="411"/>
        <end position="438"/>
    </location>
</feature>
<evidence type="ECO:0000256" key="1">
    <source>
        <dbReference type="ARBA" id="ARBA00023125"/>
    </source>
</evidence>
<evidence type="ECO:0000259" key="7">
    <source>
        <dbReference type="PROSITE" id="PS50071"/>
    </source>
</evidence>
<dbReference type="InterPro" id="IPR009057">
    <property type="entry name" value="Homeodomain-like_sf"/>
</dbReference>
<gene>
    <name evidence="8" type="ORF">M0812_13704</name>
</gene>
<proteinExistence type="predicted"/>
<keyword evidence="3 4" id="KW-0539">Nucleus</keyword>
<feature type="compositionally biased region" description="Basic and acidic residues" evidence="6">
    <location>
        <begin position="362"/>
        <end position="374"/>
    </location>
</feature>
<feature type="compositionally biased region" description="Basic and acidic residues" evidence="6">
    <location>
        <begin position="572"/>
        <end position="586"/>
    </location>
</feature>
<evidence type="ECO:0000256" key="6">
    <source>
        <dbReference type="SAM" id="MobiDB-lite"/>
    </source>
</evidence>
<dbReference type="GO" id="GO:0003677">
    <property type="term" value="F:DNA binding"/>
    <property type="evidence" value="ECO:0007669"/>
    <property type="project" value="UniProtKB-UniRule"/>
</dbReference>
<feature type="compositionally biased region" description="Basic residues" evidence="6">
    <location>
        <begin position="845"/>
        <end position="869"/>
    </location>
</feature>
<sequence>MSLFENEYSNFCWTPNNLSAENEFFQEPTNLYPSLQQNSFQNEKQLKKKSQQLEKETEDEKEKEEEEEQEQEEEQQQQRRTYHSLGDLILPVSSYVETTFTENNAVLNDFWDLKNQDGIKNFGYEQRHQQQHVENVEEDILSYTSPFDQKQKPSLLNPVDFRFAGFEQISSDFIEKYEEQIFFQKGNQKKTSNEDSSNSKSTIHGSVSYSNRFMKSSTNPNYSQIKNGNKQNKAPNQSPNSQDQDKEKISIAFGTHFSTKPKFENKSKKDSHGFAIQTKEENESKTSKKNSVPILKDDQIGNLQFNSTHPKKINQKQFEKFSINNQESQMSQYKSNNNNENENGNDNEKGNNNENKNGNVNENEKNNDSVNEKVIGNEKKNEICDEIGSKKLKKKINSKSNNKITKIFLMKKKISNNIQNYIQKNQEKNKKKKKKKHKKSIRYRIKYNKDKGKDKKTFSGNDQNKNSLDNKKKNKAKSHKLIIGQNNLCNNNKNSKSFLKKPKNKKNKQKIILKYYNMQNNQNNLNTSNAKNPKEKIKIHDHYDNYNSGNGNDNDNGNGNYNDNDNNNLNGNERKKEKMMKGERKGGRGRKKIAKIQYYLKKKKNKNKRFNKYKGKKNATQERFKERKRIHKQIRLDQDNNNLREKKRGINSKKSKKSFFSFKSPIILHKNKKIRLNFKTSRSNEHGHKYNDNRDVNGGFNTDKNKNILDISKDNELSPRIYNGDFNNNSAANPKIKKQFLNYLNINSNFMGKNKLSLSFQNDVISLSSSCSNSSSLTLSSSFSSLSLSSNSLTLSSASSSLSLTSSLYLDSLNSLSSSPSSNSLSSSLSSSSILLNQKSKLYSKKRCNNNKNKNKNKNKKNNKNKKKERMVTTKYAKKIFEKWFQKHCRNVVGPYPTKKIKKKLAKKTFTSQTHVNRWFAQRRRVEKMKWVNKKIDKPPWLKKKGRPAKN</sequence>
<evidence type="ECO:0000256" key="5">
    <source>
        <dbReference type="SAM" id="Coils"/>
    </source>
</evidence>
<dbReference type="Gene3D" id="1.10.10.60">
    <property type="entry name" value="Homeodomain-like"/>
    <property type="match status" value="1"/>
</dbReference>
<feature type="DNA-binding region" description="Homeobox" evidence="4">
    <location>
        <begin position="866"/>
        <end position="931"/>
    </location>
</feature>
<feature type="region of interest" description="Disordered" evidence="6">
    <location>
        <begin position="541"/>
        <end position="591"/>
    </location>
</feature>
<evidence type="ECO:0000256" key="2">
    <source>
        <dbReference type="ARBA" id="ARBA00023155"/>
    </source>
</evidence>
<evidence type="ECO:0000256" key="3">
    <source>
        <dbReference type="ARBA" id="ARBA00023242"/>
    </source>
</evidence>
<dbReference type="SMART" id="SM00389">
    <property type="entry name" value="HOX"/>
    <property type="match status" value="1"/>
</dbReference>
<keyword evidence="1 4" id="KW-0238">DNA-binding</keyword>
<feature type="compositionally biased region" description="Low complexity" evidence="6">
    <location>
        <begin position="481"/>
        <end position="497"/>
    </location>
</feature>
<feature type="domain" description="Homeobox" evidence="7">
    <location>
        <begin position="864"/>
        <end position="930"/>
    </location>
</feature>
<feature type="region of interest" description="Disordered" evidence="6">
    <location>
        <begin position="845"/>
        <end position="870"/>
    </location>
</feature>
<feature type="compositionally biased region" description="Polar residues" evidence="6">
    <location>
        <begin position="185"/>
        <end position="242"/>
    </location>
</feature>
<dbReference type="InterPro" id="IPR001356">
    <property type="entry name" value="HD"/>
</dbReference>
<protein>
    <submittedName>
        <fullName evidence="8">Homeobox protein meis2</fullName>
    </submittedName>
</protein>
<dbReference type="Proteomes" id="UP001146793">
    <property type="component" value="Unassembled WGS sequence"/>
</dbReference>
<dbReference type="EMBL" id="JANTQA010000029">
    <property type="protein sequence ID" value="KAJ3441691.1"/>
    <property type="molecule type" value="Genomic_DNA"/>
</dbReference>
<reference evidence="8" key="1">
    <citation type="submission" date="2022-08" db="EMBL/GenBank/DDBJ databases">
        <title>Novel sulphate-reducing endosymbionts in the free-living metamonad Anaeramoeba.</title>
        <authorList>
            <person name="Jerlstrom-Hultqvist J."/>
            <person name="Cepicka I."/>
            <person name="Gallot-Lavallee L."/>
            <person name="Salas-Leiva D."/>
            <person name="Curtis B.A."/>
            <person name="Zahonova K."/>
            <person name="Pipaliya S."/>
            <person name="Dacks J."/>
            <person name="Roger A.J."/>
        </authorList>
    </citation>
    <scope>NUCLEOTIDE SEQUENCE</scope>
    <source>
        <strain evidence="8">Busselton2</strain>
    </source>
</reference>
<feature type="region of interest" description="Disordered" evidence="6">
    <location>
        <begin position="185"/>
        <end position="313"/>
    </location>
</feature>
<feature type="region of interest" description="Disordered" evidence="6">
    <location>
        <begin position="328"/>
        <end position="374"/>
    </location>
</feature>
<feature type="compositionally biased region" description="Basic and acidic residues" evidence="6">
    <location>
        <begin position="447"/>
        <end position="457"/>
    </location>
</feature>
<feature type="region of interest" description="Disordered" evidence="6">
    <location>
        <begin position="447"/>
        <end position="507"/>
    </location>
</feature>
<dbReference type="AlphaFoldDB" id="A0AAV7ZI59"/>
<feature type="region of interest" description="Disordered" evidence="6">
    <location>
        <begin position="29"/>
        <end position="82"/>
    </location>
</feature>
<feature type="compositionally biased region" description="Basic and acidic residues" evidence="6">
    <location>
        <begin position="261"/>
        <end position="286"/>
    </location>
</feature>
<comment type="subcellular location">
    <subcellularLocation>
        <location evidence="4">Nucleus</location>
    </subcellularLocation>
</comment>
<feature type="compositionally biased region" description="Acidic residues" evidence="6">
    <location>
        <begin position="61"/>
        <end position="75"/>
    </location>
</feature>
<keyword evidence="2 4" id="KW-0371">Homeobox</keyword>
<dbReference type="PROSITE" id="PS50071">
    <property type="entry name" value="HOMEOBOX_2"/>
    <property type="match status" value="1"/>
</dbReference>
<comment type="caution">
    <text evidence="8">The sequence shown here is derived from an EMBL/GenBank/DDBJ whole genome shotgun (WGS) entry which is preliminary data.</text>
</comment>
<feature type="compositionally biased region" description="Low complexity" evidence="6">
    <location>
        <begin position="545"/>
        <end position="571"/>
    </location>
</feature>
<dbReference type="GO" id="GO:0006355">
    <property type="term" value="P:regulation of DNA-templated transcription"/>
    <property type="evidence" value="ECO:0007669"/>
    <property type="project" value="InterPro"/>
</dbReference>
<dbReference type="InterPro" id="IPR008422">
    <property type="entry name" value="KN_HD"/>
</dbReference>
<name>A0AAV7ZI59_9EUKA</name>
<feature type="compositionally biased region" description="Low complexity" evidence="6">
    <location>
        <begin position="352"/>
        <end position="361"/>
    </location>
</feature>